<comment type="caution">
    <text evidence="4">The sequence shown here is derived from an EMBL/GenBank/DDBJ whole genome shotgun (WGS) entry which is preliminary data.</text>
</comment>
<name>A0A9D9IH21_9BACT</name>
<dbReference type="InterPro" id="IPR001173">
    <property type="entry name" value="Glyco_trans_2-like"/>
</dbReference>
<dbReference type="AlphaFoldDB" id="A0A9D9IH21"/>
<protein>
    <submittedName>
        <fullName evidence="4">Glycosyltransferase</fullName>
    </submittedName>
</protein>
<evidence type="ECO:0000259" key="3">
    <source>
        <dbReference type="Pfam" id="PF00535"/>
    </source>
</evidence>
<dbReference type="PANTHER" id="PTHR22916:SF51">
    <property type="entry name" value="GLYCOSYLTRANSFERASE EPSH-RELATED"/>
    <property type="match status" value="1"/>
</dbReference>
<accession>A0A9D9IH21</accession>
<keyword evidence="1" id="KW-0328">Glycosyltransferase</keyword>
<dbReference type="InterPro" id="IPR029044">
    <property type="entry name" value="Nucleotide-diphossugar_trans"/>
</dbReference>
<dbReference type="Pfam" id="PF00535">
    <property type="entry name" value="Glycos_transf_2"/>
    <property type="match status" value="1"/>
</dbReference>
<feature type="domain" description="Glycosyltransferase 2-like" evidence="3">
    <location>
        <begin position="5"/>
        <end position="168"/>
    </location>
</feature>
<dbReference type="Proteomes" id="UP000823603">
    <property type="component" value="Unassembled WGS sequence"/>
</dbReference>
<evidence type="ECO:0000313" key="5">
    <source>
        <dbReference type="Proteomes" id="UP000823603"/>
    </source>
</evidence>
<reference evidence="4" key="2">
    <citation type="journal article" date="2021" name="PeerJ">
        <title>Extensive microbial diversity within the chicken gut microbiome revealed by metagenomics and culture.</title>
        <authorList>
            <person name="Gilroy R."/>
            <person name="Ravi A."/>
            <person name="Getino M."/>
            <person name="Pursley I."/>
            <person name="Horton D.L."/>
            <person name="Alikhan N.F."/>
            <person name="Baker D."/>
            <person name="Gharbi K."/>
            <person name="Hall N."/>
            <person name="Watson M."/>
            <person name="Adriaenssens E.M."/>
            <person name="Foster-Nyarko E."/>
            <person name="Jarju S."/>
            <person name="Secka A."/>
            <person name="Antonio M."/>
            <person name="Oren A."/>
            <person name="Chaudhuri R.R."/>
            <person name="La Ragione R."/>
            <person name="Hildebrand F."/>
            <person name="Pallen M.J."/>
        </authorList>
    </citation>
    <scope>NUCLEOTIDE SEQUENCE</scope>
    <source>
        <strain evidence="4">B2-22910</strain>
    </source>
</reference>
<dbReference type="GO" id="GO:0016758">
    <property type="term" value="F:hexosyltransferase activity"/>
    <property type="evidence" value="ECO:0007669"/>
    <property type="project" value="UniProtKB-ARBA"/>
</dbReference>
<organism evidence="4 5">
    <name type="scientific">Candidatus Cryptobacteroides faecavium</name>
    <dbReference type="NCBI Taxonomy" id="2840762"/>
    <lineage>
        <taxon>Bacteria</taxon>
        <taxon>Pseudomonadati</taxon>
        <taxon>Bacteroidota</taxon>
        <taxon>Bacteroidia</taxon>
        <taxon>Bacteroidales</taxon>
        <taxon>Candidatus Cryptobacteroides</taxon>
    </lineage>
</organism>
<proteinExistence type="predicted"/>
<dbReference type="PANTHER" id="PTHR22916">
    <property type="entry name" value="GLYCOSYLTRANSFERASE"/>
    <property type="match status" value="1"/>
</dbReference>
<keyword evidence="2" id="KW-0808">Transferase</keyword>
<dbReference type="CDD" id="cd00761">
    <property type="entry name" value="Glyco_tranf_GTA_type"/>
    <property type="match status" value="1"/>
</dbReference>
<dbReference type="EMBL" id="JADIMB010000111">
    <property type="protein sequence ID" value="MBO8471643.1"/>
    <property type="molecule type" value="Genomic_DNA"/>
</dbReference>
<evidence type="ECO:0000313" key="4">
    <source>
        <dbReference type="EMBL" id="MBO8471643.1"/>
    </source>
</evidence>
<evidence type="ECO:0000256" key="2">
    <source>
        <dbReference type="ARBA" id="ARBA00022679"/>
    </source>
</evidence>
<reference evidence="4" key="1">
    <citation type="submission" date="2020-10" db="EMBL/GenBank/DDBJ databases">
        <authorList>
            <person name="Gilroy R."/>
        </authorList>
    </citation>
    <scope>NUCLEOTIDE SEQUENCE</scope>
    <source>
        <strain evidence="4">B2-22910</strain>
    </source>
</reference>
<gene>
    <name evidence="4" type="ORF">IAB82_07620</name>
</gene>
<dbReference type="Gene3D" id="3.90.550.10">
    <property type="entry name" value="Spore Coat Polysaccharide Biosynthesis Protein SpsA, Chain A"/>
    <property type="match status" value="1"/>
</dbReference>
<sequence>MERISVIIAVYNTEKYLEKSVRSVMGQTYRNLKIICVNDGSTDGSLDILRRLQKEDSRIVIVDKPNGGMGDARNAGLKMADSEWIAFVDSDDFIEPDAFEKASHAFGANPDMIHFGTSVVQEEEFTYRSTNKKYFDIRFSGLVEIDGDIIMKSDVVIWNKFFRRSILDRYDIHFEDIYYEDFAFTLQYMFSIRTVYYIEDKLYNYVRHPESVMGRTYARSSRTINHMYAMRHVLTYLEQRGMVNEKNERALANLFAKSYKFTVQFVLPEQLPEVVSLSDALYHEYPFMQKYVVPTKENGNVIYRPKEKRRLVSRLLNKVFSLKPEFMEHCQIYKVMRIFGIVVFRKKRI</sequence>
<dbReference type="SUPFAM" id="SSF53448">
    <property type="entry name" value="Nucleotide-diphospho-sugar transferases"/>
    <property type="match status" value="1"/>
</dbReference>
<evidence type="ECO:0000256" key="1">
    <source>
        <dbReference type="ARBA" id="ARBA00022676"/>
    </source>
</evidence>